<dbReference type="GO" id="GO:0005739">
    <property type="term" value="C:mitochondrion"/>
    <property type="evidence" value="ECO:0007669"/>
    <property type="project" value="TreeGrafter"/>
</dbReference>
<evidence type="ECO:0000256" key="5">
    <source>
        <dbReference type="ARBA" id="ARBA00022840"/>
    </source>
</evidence>
<dbReference type="Gene3D" id="3.40.50.300">
    <property type="entry name" value="P-loop containing nucleotide triphosphate hydrolases"/>
    <property type="match status" value="1"/>
</dbReference>
<dbReference type="EMBL" id="LR743596">
    <property type="protein sequence ID" value="CAA2626007.1"/>
    <property type="molecule type" value="Genomic_DNA"/>
</dbReference>
<dbReference type="EMBL" id="CACRZD030000009">
    <property type="protein sequence ID" value="CAA6665338.1"/>
    <property type="molecule type" value="Genomic_DNA"/>
</dbReference>
<evidence type="ECO:0000256" key="4">
    <source>
        <dbReference type="ARBA" id="ARBA00022741"/>
    </source>
</evidence>
<dbReference type="GO" id="GO:0052381">
    <property type="term" value="F:tRNA dimethylallyltransferase activity"/>
    <property type="evidence" value="ECO:0007669"/>
    <property type="project" value="TreeGrafter"/>
</dbReference>
<dbReference type="PANTHER" id="PTHR11088:SF86">
    <property type="entry name" value="ADENYLATE ISOPENTENYLTRANSFERASE 4-RELATED"/>
    <property type="match status" value="1"/>
</dbReference>
<dbReference type="Proteomes" id="UP001189122">
    <property type="component" value="Unassembled WGS sequence"/>
</dbReference>
<accession>A0A7I8J517</accession>
<evidence type="ECO:0000313" key="7">
    <source>
        <dbReference type="Proteomes" id="UP001189122"/>
    </source>
</evidence>
<keyword evidence="7" id="KW-1185">Reference proteome</keyword>
<keyword evidence="2" id="KW-0808">Transferase</keyword>
<protein>
    <submittedName>
        <fullName evidence="6">Uncharacterized protein</fullName>
    </submittedName>
</protein>
<proteinExistence type="inferred from homology"/>
<reference evidence="6 7" key="1">
    <citation type="submission" date="2019-12" db="EMBL/GenBank/DDBJ databases">
        <authorList>
            <person name="Scholz U."/>
            <person name="Mascher M."/>
            <person name="Fiebig A."/>
        </authorList>
    </citation>
    <scope>NUCLEOTIDE SEQUENCE</scope>
</reference>
<dbReference type="AlphaFoldDB" id="A0A7I8J517"/>
<evidence type="ECO:0000313" key="6">
    <source>
        <dbReference type="EMBL" id="CAA2626007.1"/>
    </source>
</evidence>
<evidence type="ECO:0000256" key="2">
    <source>
        <dbReference type="ARBA" id="ARBA00022679"/>
    </source>
</evidence>
<keyword evidence="5" id="KW-0067">ATP-binding</keyword>
<dbReference type="Gene3D" id="1.10.287.890">
    <property type="entry name" value="Crystal structure of tRNA isopentenylpyrophosphate transferase (bh2366) domain"/>
    <property type="match status" value="1"/>
</dbReference>
<organism evidence="6">
    <name type="scientific">Spirodela intermedia</name>
    <name type="common">Intermediate duckweed</name>
    <dbReference type="NCBI Taxonomy" id="51605"/>
    <lineage>
        <taxon>Eukaryota</taxon>
        <taxon>Viridiplantae</taxon>
        <taxon>Streptophyta</taxon>
        <taxon>Embryophyta</taxon>
        <taxon>Tracheophyta</taxon>
        <taxon>Spermatophyta</taxon>
        <taxon>Magnoliopsida</taxon>
        <taxon>Liliopsida</taxon>
        <taxon>Araceae</taxon>
        <taxon>Lemnoideae</taxon>
        <taxon>Spirodela</taxon>
    </lineage>
</organism>
<keyword evidence="4" id="KW-0547">Nucleotide-binding</keyword>
<dbReference type="GO" id="GO:0009691">
    <property type="term" value="P:cytokinin biosynthetic process"/>
    <property type="evidence" value="ECO:0007669"/>
    <property type="project" value="UniProtKB-KW"/>
</dbReference>
<comment type="similarity">
    <text evidence="1">Belongs to the IPP transferase family.</text>
</comment>
<name>A0A7I8J517_SPIIN</name>
<gene>
    <name evidence="6" type="ORF">SI7747_09011727</name>
</gene>
<dbReference type="InterPro" id="IPR039657">
    <property type="entry name" value="Dimethylallyltransferase"/>
</dbReference>
<dbReference type="Pfam" id="PF01715">
    <property type="entry name" value="IPPT"/>
    <property type="match status" value="2"/>
</dbReference>
<dbReference type="GO" id="GO:0005524">
    <property type="term" value="F:ATP binding"/>
    <property type="evidence" value="ECO:0007669"/>
    <property type="project" value="UniProtKB-KW"/>
</dbReference>
<dbReference type="PANTHER" id="PTHR11088">
    <property type="entry name" value="TRNA DIMETHYLALLYLTRANSFERASE"/>
    <property type="match status" value="1"/>
</dbReference>
<dbReference type="SUPFAM" id="SSF52540">
    <property type="entry name" value="P-loop containing nucleoside triphosphate hydrolases"/>
    <property type="match status" value="1"/>
</dbReference>
<evidence type="ECO:0000256" key="3">
    <source>
        <dbReference type="ARBA" id="ARBA00022712"/>
    </source>
</evidence>
<dbReference type="GO" id="GO:0006400">
    <property type="term" value="P:tRNA modification"/>
    <property type="evidence" value="ECO:0007669"/>
    <property type="project" value="TreeGrafter"/>
</dbReference>
<keyword evidence="3" id="KW-0203">Cytokinin biosynthesis</keyword>
<evidence type="ECO:0000256" key="1">
    <source>
        <dbReference type="ARBA" id="ARBA00005842"/>
    </source>
</evidence>
<sequence>MGRQLLQQHLGVPGCGARRGKREKVVVIMGATGTGKSKLSIDLAVRMPPAEVVNSDKMQVYAGLDLTTNKITAAERCGVRHHLLGELDPAAGELSAAGFRSLGGAAVADIAARRRLPIVAGGSNSFIHALMAAVQGCLLWVDVSAAALYEHLDRRVEEMLAAGMFEELAANYDPCRQRGQGDTWGPGGPSESRVRPLLREVLAGGGCGRRPGAAAAYRAAVEEIKLNTRRLADVQVRKIWRLWAAGWRLRRLDATAAVAAALEGGGGPTWRRPGRGTWWGPA</sequence>
<dbReference type="InterPro" id="IPR027417">
    <property type="entry name" value="P-loop_NTPase"/>
</dbReference>